<evidence type="ECO:0000256" key="3">
    <source>
        <dbReference type="ARBA" id="ARBA00022475"/>
    </source>
</evidence>
<dbReference type="GO" id="GO:0022857">
    <property type="term" value="F:transmembrane transporter activity"/>
    <property type="evidence" value="ECO:0007669"/>
    <property type="project" value="InterPro"/>
</dbReference>
<feature type="transmembrane region" description="Helical" evidence="7">
    <location>
        <begin position="362"/>
        <end position="382"/>
    </location>
</feature>
<comment type="subcellular location">
    <subcellularLocation>
        <location evidence="1">Cell membrane</location>
        <topology evidence="1">Multi-pass membrane protein</topology>
    </subcellularLocation>
</comment>
<evidence type="ECO:0000256" key="6">
    <source>
        <dbReference type="ARBA" id="ARBA00023136"/>
    </source>
</evidence>
<feature type="transmembrane region" description="Helical" evidence="7">
    <location>
        <begin position="327"/>
        <end position="350"/>
    </location>
</feature>
<comment type="caution">
    <text evidence="9">The sequence shown here is derived from an EMBL/GenBank/DDBJ whole genome shotgun (WGS) entry which is preliminary data.</text>
</comment>
<evidence type="ECO:0000256" key="1">
    <source>
        <dbReference type="ARBA" id="ARBA00004651"/>
    </source>
</evidence>
<evidence type="ECO:0000259" key="8">
    <source>
        <dbReference type="PROSITE" id="PS50850"/>
    </source>
</evidence>
<feature type="transmembrane region" description="Helical" evidence="7">
    <location>
        <begin position="69"/>
        <end position="89"/>
    </location>
</feature>
<evidence type="ECO:0000313" key="9">
    <source>
        <dbReference type="EMBL" id="MBS4224675.1"/>
    </source>
</evidence>
<feature type="domain" description="Major facilitator superfamily (MFS) profile" evidence="8">
    <location>
        <begin position="8"/>
        <end position="384"/>
    </location>
</feature>
<dbReference type="Gene3D" id="1.20.1250.20">
    <property type="entry name" value="MFS general substrate transporter like domains"/>
    <property type="match status" value="2"/>
</dbReference>
<gene>
    <name evidence="9" type="ORF">KHA91_18345</name>
</gene>
<dbReference type="Pfam" id="PF07690">
    <property type="entry name" value="MFS_1"/>
    <property type="match status" value="1"/>
</dbReference>
<evidence type="ECO:0000256" key="2">
    <source>
        <dbReference type="ARBA" id="ARBA00022448"/>
    </source>
</evidence>
<dbReference type="SUPFAM" id="SSF103473">
    <property type="entry name" value="MFS general substrate transporter"/>
    <property type="match status" value="1"/>
</dbReference>
<feature type="transmembrane region" description="Helical" evidence="7">
    <location>
        <begin position="160"/>
        <end position="179"/>
    </location>
</feature>
<feature type="transmembrane region" description="Helical" evidence="7">
    <location>
        <begin position="133"/>
        <end position="154"/>
    </location>
</feature>
<proteinExistence type="predicted"/>
<feature type="transmembrane region" description="Helical" evidence="7">
    <location>
        <begin position="9"/>
        <end position="34"/>
    </location>
</feature>
<feature type="transmembrane region" description="Helical" evidence="7">
    <location>
        <begin position="296"/>
        <end position="320"/>
    </location>
</feature>
<protein>
    <submittedName>
        <fullName evidence="9">MFS transporter</fullName>
    </submittedName>
</protein>
<dbReference type="InterPro" id="IPR036259">
    <property type="entry name" value="MFS_trans_sf"/>
</dbReference>
<keyword evidence="6 7" id="KW-0472">Membrane</keyword>
<feature type="transmembrane region" description="Helical" evidence="7">
    <location>
        <begin position="232"/>
        <end position="260"/>
    </location>
</feature>
<sequence length="391" mass="42940">MNKQQKYQFWILIGIVAISGFSQGMLLPLIAVIFEKAGLPSSLNGLNAIALYIGILLASPLMEAPLRKLGYKPMILIGGLIVAISLFLFPLWQSFWFWFALRFFIGIGDHMLHFASQTWITSFSQSENRGKNIALYGLFFGLGFAAGPFMTRLVEVNAAWPFQISSAIALVGWLTVFYVKNEHPEQDLETTSILGTFQRFGQVFKYAWVAFLPPFAYGFLEASLNGNFPVYALRLGITIDAVSIILPAFAIGGIVFQLPLGMLSDHYGRHKVLSWTMLVGFASFAVAGMIEHSTSGLFICFFIAGMAVGSSFSLGISYMADLLPKNLLPAGNIMCGILFSAGSMAGPLLGGINLQLTNGTSFFYMISGILLAIFFALFLFSFKEKQHRTGH</sequence>
<feature type="transmembrane region" description="Helical" evidence="7">
    <location>
        <begin position="46"/>
        <end position="62"/>
    </location>
</feature>
<feature type="transmembrane region" description="Helical" evidence="7">
    <location>
        <begin position="200"/>
        <end position="220"/>
    </location>
</feature>
<evidence type="ECO:0000256" key="7">
    <source>
        <dbReference type="SAM" id="Phobius"/>
    </source>
</evidence>
<reference evidence="9 10" key="1">
    <citation type="submission" date="2021-05" db="EMBL/GenBank/DDBJ databases">
        <title>Novel Bacillus species.</title>
        <authorList>
            <person name="Liu G."/>
        </authorList>
    </citation>
    <scope>NUCLEOTIDE SEQUENCE [LARGE SCALE GENOMIC DNA]</scope>
    <source>
        <strain evidence="9 10">FJAT-49682</strain>
    </source>
</reference>
<feature type="transmembrane region" description="Helical" evidence="7">
    <location>
        <begin position="272"/>
        <end position="290"/>
    </location>
</feature>
<name>A0A942UPX1_9BACI</name>
<dbReference type="CDD" id="cd17477">
    <property type="entry name" value="MFS_YcaD_like"/>
    <property type="match status" value="1"/>
</dbReference>
<evidence type="ECO:0000313" key="10">
    <source>
        <dbReference type="Proteomes" id="UP000676456"/>
    </source>
</evidence>
<organism evidence="9 10">
    <name type="scientific">Lederbergia citrea</name>
    <dbReference type="NCBI Taxonomy" id="2833581"/>
    <lineage>
        <taxon>Bacteria</taxon>
        <taxon>Bacillati</taxon>
        <taxon>Bacillota</taxon>
        <taxon>Bacilli</taxon>
        <taxon>Bacillales</taxon>
        <taxon>Bacillaceae</taxon>
        <taxon>Lederbergia</taxon>
    </lineage>
</organism>
<dbReference type="GO" id="GO:0005886">
    <property type="term" value="C:plasma membrane"/>
    <property type="evidence" value="ECO:0007669"/>
    <property type="project" value="UniProtKB-SubCell"/>
</dbReference>
<accession>A0A942UPX1</accession>
<dbReference type="InterPro" id="IPR020846">
    <property type="entry name" value="MFS_dom"/>
</dbReference>
<dbReference type="InterPro" id="IPR047200">
    <property type="entry name" value="MFS_YcaD-like"/>
</dbReference>
<dbReference type="PROSITE" id="PS50850">
    <property type="entry name" value="MFS"/>
    <property type="match status" value="1"/>
</dbReference>
<evidence type="ECO:0000256" key="5">
    <source>
        <dbReference type="ARBA" id="ARBA00022989"/>
    </source>
</evidence>
<dbReference type="Proteomes" id="UP000676456">
    <property type="component" value="Unassembled WGS sequence"/>
</dbReference>
<keyword evidence="5 7" id="KW-1133">Transmembrane helix</keyword>
<keyword evidence="3" id="KW-1003">Cell membrane</keyword>
<evidence type="ECO:0000256" key="4">
    <source>
        <dbReference type="ARBA" id="ARBA00022692"/>
    </source>
</evidence>
<keyword evidence="10" id="KW-1185">Reference proteome</keyword>
<keyword evidence="2" id="KW-0813">Transport</keyword>
<feature type="transmembrane region" description="Helical" evidence="7">
    <location>
        <begin position="95"/>
        <end position="112"/>
    </location>
</feature>
<dbReference type="InterPro" id="IPR011701">
    <property type="entry name" value="MFS"/>
</dbReference>
<dbReference type="EMBL" id="JAGYPN010000004">
    <property type="protein sequence ID" value="MBS4224675.1"/>
    <property type="molecule type" value="Genomic_DNA"/>
</dbReference>
<dbReference type="PANTHER" id="PTHR23521:SF2">
    <property type="entry name" value="TRANSPORTER MFS SUPERFAMILY"/>
    <property type="match status" value="1"/>
</dbReference>
<dbReference type="PANTHER" id="PTHR23521">
    <property type="entry name" value="TRANSPORTER MFS SUPERFAMILY"/>
    <property type="match status" value="1"/>
</dbReference>
<dbReference type="RefSeq" id="WP_213099718.1">
    <property type="nucleotide sequence ID" value="NZ_JAGYPH010000004.1"/>
</dbReference>
<keyword evidence="4 7" id="KW-0812">Transmembrane</keyword>
<dbReference type="AlphaFoldDB" id="A0A942UPX1"/>